<name>A0A397UEI5_9GLOM</name>
<protein>
    <submittedName>
        <fullName evidence="1">Uncharacterized protein</fullName>
    </submittedName>
</protein>
<evidence type="ECO:0000313" key="2">
    <source>
        <dbReference type="Proteomes" id="UP000266673"/>
    </source>
</evidence>
<sequence>MPDNNPGHSTEEINNILNKIRVEKFTAVVIDHGLNIRRARRLATKIYNSRFKEFATRILSTSIIGQFCEICETAASMWQDLGYDEASCEDLLTELRAYKRKEKAILKNSKRKKESPLIRAILLWDSPHNKQLEEINYNKLSIEEIVDLSNPAFVGSNNPFVNNQSSALDTATKRLSSGNLDYNPILTEDN</sequence>
<evidence type="ECO:0000313" key="1">
    <source>
        <dbReference type="EMBL" id="RIB07578.1"/>
    </source>
</evidence>
<dbReference type="Proteomes" id="UP000266673">
    <property type="component" value="Unassembled WGS sequence"/>
</dbReference>
<dbReference type="EMBL" id="QKWP01001633">
    <property type="protein sequence ID" value="RIB07578.1"/>
    <property type="molecule type" value="Genomic_DNA"/>
</dbReference>
<reference evidence="1 2" key="1">
    <citation type="submission" date="2018-06" db="EMBL/GenBank/DDBJ databases">
        <title>Comparative genomics reveals the genomic features of Rhizophagus irregularis, R. cerebriforme, R. diaphanum and Gigaspora rosea, and their symbiotic lifestyle signature.</title>
        <authorList>
            <person name="Morin E."/>
            <person name="San Clemente H."/>
            <person name="Chen E.C.H."/>
            <person name="De La Providencia I."/>
            <person name="Hainaut M."/>
            <person name="Kuo A."/>
            <person name="Kohler A."/>
            <person name="Murat C."/>
            <person name="Tang N."/>
            <person name="Roy S."/>
            <person name="Loubradou J."/>
            <person name="Henrissat B."/>
            <person name="Grigoriev I.V."/>
            <person name="Corradi N."/>
            <person name="Roux C."/>
            <person name="Martin F.M."/>
        </authorList>
    </citation>
    <scope>NUCLEOTIDE SEQUENCE [LARGE SCALE GENOMIC DNA]</scope>
    <source>
        <strain evidence="1 2">DAOM 194757</strain>
    </source>
</reference>
<accession>A0A397UEI5</accession>
<comment type="caution">
    <text evidence="1">The sequence shown here is derived from an EMBL/GenBank/DDBJ whole genome shotgun (WGS) entry which is preliminary data.</text>
</comment>
<dbReference type="AlphaFoldDB" id="A0A397UEI5"/>
<proteinExistence type="predicted"/>
<organism evidence="1 2">
    <name type="scientific">Gigaspora rosea</name>
    <dbReference type="NCBI Taxonomy" id="44941"/>
    <lineage>
        <taxon>Eukaryota</taxon>
        <taxon>Fungi</taxon>
        <taxon>Fungi incertae sedis</taxon>
        <taxon>Mucoromycota</taxon>
        <taxon>Glomeromycotina</taxon>
        <taxon>Glomeromycetes</taxon>
        <taxon>Diversisporales</taxon>
        <taxon>Gigasporaceae</taxon>
        <taxon>Gigaspora</taxon>
    </lineage>
</organism>
<gene>
    <name evidence="1" type="ORF">C2G38_2214044</name>
</gene>
<dbReference type="OrthoDB" id="2372398at2759"/>
<keyword evidence="2" id="KW-1185">Reference proteome</keyword>